<dbReference type="Proteomes" id="UP000053676">
    <property type="component" value="Unassembled WGS sequence"/>
</dbReference>
<dbReference type="AlphaFoldDB" id="W2TGB3"/>
<evidence type="ECO:0000313" key="2">
    <source>
        <dbReference type="Proteomes" id="UP000053676"/>
    </source>
</evidence>
<gene>
    <name evidence="1" type="ORF">NECAME_09460</name>
</gene>
<sequence>MKFSREDWRQGRDVAANSPNFLPVDPLQLISFSVICRIYTFMMSVMQEDTRAPLQAIGPFKPAPILSSRPPQFPP</sequence>
<reference evidence="2" key="1">
    <citation type="journal article" date="2014" name="Nat. Genet.">
        <title>Genome of the human hookworm Necator americanus.</title>
        <authorList>
            <person name="Tang Y.T."/>
            <person name="Gao X."/>
            <person name="Rosa B.A."/>
            <person name="Abubucker S."/>
            <person name="Hallsworth-Pepin K."/>
            <person name="Martin J."/>
            <person name="Tyagi R."/>
            <person name="Heizer E."/>
            <person name="Zhang X."/>
            <person name="Bhonagiri-Palsikar V."/>
            <person name="Minx P."/>
            <person name="Warren W.C."/>
            <person name="Wang Q."/>
            <person name="Zhan B."/>
            <person name="Hotez P.J."/>
            <person name="Sternberg P.W."/>
            <person name="Dougall A."/>
            <person name="Gaze S.T."/>
            <person name="Mulvenna J."/>
            <person name="Sotillo J."/>
            <person name="Ranganathan S."/>
            <person name="Rabelo E.M."/>
            <person name="Wilson R.K."/>
            <person name="Felgner P.L."/>
            <person name="Bethony J."/>
            <person name="Hawdon J.M."/>
            <person name="Gasser R.B."/>
            <person name="Loukas A."/>
            <person name="Mitreva M."/>
        </authorList>
    </citation>
    <scope>NUCLEOTIDE SEQUENCE [LARGE SCALE GENOMIC DNA]</scope>
</reference>
<dbReference type="EMBL" id="KI659246">
    <property type="protein sequence ID" value="ETN80057.1"/>
    <property type="molecule type" value="Genomic_DNA"/>
</dbReference>
<organism evidence="1 2">
    <name type="scientific">Necator americanus</name>
    <name type="common">Human hookworm</name>
    <dbReference type="NCBI Taxonomy" id="51031"/>
    <lineage>
        <taxon>Eukaryota</taxon>
        <taxon>Metazoa</taxon>
        <taxon>Ecdysozoa</taxon>
        <taxon>Nematoda</taxon>
        <taxon>Chromadorea</taxon>
        <taxon>Rhabditida</taxon>
        <taxon>Rhabditina</taxon>
        <taxon>Rhabditomorpha</taxon>
        <taxon>Strongyloidea</taxon>
        <taxon>Ancylostomatidae</taxon>
        <taxon>Bunostominae</taxon>
        <taxon>Necator</taxon>
    </lineage>
</organism>
<evidence type="ECO:0000313" key="1">
    <source>
        <dbReference type="EMBL" id="ETN80057.1"/>
    </source>
</evidence>
<proteinExistence type="predicted"/>
<name>W2TGB3_NECAM</name>
<keyword evidence="2" id="KW-1185">Reference proteome</keyword>
<accession>W2TGB3</accession>
<dbReference type="KEGG" id="nai:NECAME_09460"/>
<protein>
    <submittedName>
        <fullName evidence="1">Uncharacterized protein</fullName>
    </submittedName>
</protein>